<comment type="caution">
    <text evidence="3">The sequence shown here is derived from an EMBL/GenBank/DDBJ whole genome shotgun (WGS) entry which is preliminary data.</text>
</comment>
<keyword evidence="3" id="KW-0489">Methyltransferase</keyword>
<protein>
    <submittedName>
        <fullName evidence="3">Class I SAM-dependent methyltransferase</fullName>
    </submittedName>
</protein>
<reference evidence="4" key="1">
    <citation type="journal article" date="2019" name="Int. J. Syst. Evol. Microbiol.">
        <title>The Global Catalogue of Microorganisms (GCM) 10K type strain sequencing project: providing services to taxonomists for standard genome sequencing and annotation.</title>
        <authorList>
            <consortium name="The Broad Institute Genomics Platform"/>
            <consortium name="The Broad Institute Genome Sequencing Center for Infectious Disease"/>
            <person name="Wu L."/>
            <person name="Ma J."/>
        </authorList>
    </citation>
    <scope>NUCLEOTIDE SEQUENCE [LARGE SCALE GENOMIC DNA]</scope>
    <source>
        <strain evidence="4">KCTC 42423</strain>
    </source>
</reference>
<dbReference type="GO" id="GO:0032259">
    <property type="term" value="P:methylation"/>
    <property type="evidence" value="ECO:0007669"/>
    <property type="project" value="UniProtKB-KW"/>
</dbReference>
<feature type="domain" description="PG-1098 ferredoxin-like" evidence="2">
    <location>
        <begin position="281"/>
        <end position="323"/>
    </location>
</feature>
<dbReference type="InterPro" id="IPR054168">
    <property type="entry name" value="PG_1098_Fer"/>
</dbReference>
<keyword evidence="3" id="KW-0808">Transferase</keyword>
<feature type="domain" description="THUMP-like" evidence="1">
    <location>
        <begin position="324"/>
        <end position="393"/>
    </location>
</feature>
<evidence type="ECO:0000259" key="2">
    <source>
        <dbReference type="Pfam" id="PF22013"/>
    </source>
</evidence>
<dbReference type="GO" id="GO:0008168">
    <property type="term" value="F:methyltransferase activity"/>
    <property type="evidence" value="ECO:0007669"/>
    <property type="project" value="UniProtKB-KW"/>
</dbReference>
<accession>A0ABW5NA22</accession>
<evidence type="ECO:0000313" key="3">
    <source>
        <dbReference type="EMBL" id="MFD2592477.1"/>
    </source>
</evidence>
<dbReference type="Pfam" id="PF18096">
    <property type="entry name" value="Thump_like"/>
    <property type="match status" value="1"/>
</dbReference>
<dbReference type="RefSeq" id="WP_378254503.1">
    <property type="nucleotide sequence ID" value="NZ_JBHSJV010000001.1"/>
</dbReference>
<proteinExistence type="predicted"/>
<dbReference type="Proteomes" id="UP001597459">
    <property type="component" value="Unassembled WGS sequence"/>
</dbReference>
<gene>
    <name evidence="3" type="ORF">ACFSTE_16690</name>
</gene>
<dbReference type="Gene3D" id="1.10.10.1110">
    <property type="entry name" value="Methyltransferase PG1098, N-terminal domain"/>
    <property type="match status" value="1"/>
</dbReference>
<dbReference type="InterPro" id="IPR029063">
    <property type="entry name" value="SAM-dependent_MTases_sf"/>
</dbReference>
<organism evidence="3 4">
    <name type="scientific">Aquimarina hainanensis</name>
    <dbReference type="NCBI Taxonomy" id="1578017"/>
    <lineage>
        <taxon>Bacteria</taxon>
        <taxon>Pseudomonadati</taxon>
        <taxon>Bacteroidota</taxon>
        <taxon>Flavobacteriia</taxon>
        <taxon>Flavobacteriales</taxon>
        <taxon>Flavobacteriaceae</taxon>
        <taxon>Aquimarina</taxon>
    </lineage>
</organism>
<dbReference type="EMBL" id="JBHULX010000039">
    <property type="protein sequence ID" value="MFD2592477.1"/>
    <property type="molecule type" value="Genomic_DNA"/>
</dbReference>
<sequence>MNAAILRREVQDFIHEKSSKPIDISKLILSGSPFSDISSQELAQQIKGRLKAKDKLSLWYHTKGIYYPPSINMEQTSSELTGLYKSKLVSGERLIDLTGGLGIDDYYFSKVINKVTHCELNESLSLIATHNFSALGASNIVTHTGDAISYLQNQEYQYDWIYIDPSRRNDIKGKVFFLEDCLPDVPKHIDLLFSRSTNVLIKTSPLLDIQTGIKSLQFVKEIHCVAVKNEVKELIWVLSKDYIGKVHITSCNITNDQQKLFSFSIEEEVTASCSFSSPKKYLYEPNAAILKSGAFKCVATRYGLDKLHPHSHLYTSDMLIDFPGRRFEIISHAPYHKKNLKANAITKANITVRNFNETVANLRKKLKIKDGGTDYLFFTTDATGAKISIHCKKA</sequence>
<evidence type="ECO:0000259" key="1">
    <source>
        <dbReference type="Pfam" id="PF18096"/>
    </source>
</evidence>
<keyword evidence="4" id="KW-1185">Reference proteome</keyword>
<dbReference type="InterPro" id="IPR041497">
    <property type="entry name" value="Thump-like"/>
</dbReference>
<dbReference type="Gene3D" id="3.40.50.150">
    <property type="entry name" value="Vaccinia Virus protein VP39"/>
    <property type="match status" value="1"/>
</dbReference>
<evidence type="ECO:0000313" key="4">
    <source>
        <dbReference type="Proteomes" id="UP001597459"/>
    </source>
</evidence>
<dbReference type="Pfam" id="PF22013">
    <property type="entry name" value="PG_1098_Fer"/>
    <property type="match status" value="1"/>
</dbReference>
<dbReference type="SUPFAM" id="SSF53335">
    <property type="entry name" value="S-adenosyl-L-methionine-dependent methyltransferases"/>
    <property type="match status" value="1"/>
</dbReference>
<name>A0ABW5NA22_9FLAO</name>